<reference evidence="2 3" key="1">
    <citation type="submission" date="2019-03" db="EMBL/GenBank/DDBJ databases">
        <title>Genomic Encyclopedia of Type Strains, Phase IV (KMG-IV): sequencing the most valuable type-strain genomes for metagenomic binning, comparative biology and taxonomic classification.</title>
        <authorList>
            <person name="Goeker M."/>
        </authorList>
    </citation>
    <scope>NUCLEOTIDE SEQUENCE [LARGE SCALE GENOMIC DNA]</scope>
    <source>
        <strain evidence="2 3">DSM 18792</strain>
    </source>
</reference>
<sequence length="506" mass="53529">MKIFIRFQSIIKQVRIFLCLCLVSFSFGNTFAQSQPIFPNTQVLIQGTANQPGAVYLVEDVELTANGGTVDVDALLSIVSFTGTPTINSIDNTQFVQDRFEPEINYDTAEEAVRWRIQFIVAGSADSNIANAIPFPLESYTLEIIDLDAEEWAEVIVPFSYELAGSSQPQSIITAASGVIPNSIRFTSANITDAGVSTANTRSIVKVNYKNVSVVDFTLGRNNNDPNTLRNISVGFLGEVVFGSPFVVQVNNPPVVTNKSATTIFNNPSASINLLAGSSDIENNIIPASIFLVDPNNPFNIGKPGTPLVIPNEGTFVVDATGNVVFTPVNGFTGIALVNFTVEDALGATSNVSVLTISTDFDGDGIIDSVDLDDDNDGILDTDEYASGLPDPSGDLDSDNIPNYFDPTAPGFVDTNGDGIDDRYDYDLDGILNQLDIDSDNDGCPDAVEAAGSFVLADLTSSNNLADTDEGSVGINGVPTNVGSPQGTTAAVLNSADNSACNTPPQ</sequence>
<dbReference type="AlphaFoldDB" id="A0A4R1RK89"/>
<gene>
    <name evidence="2" type="ORF">EV196_1032</name>
</gene>
<protein>
    <submittedName>
        <fullName evidence="2">Uncharacterized protein</fullName>
    </submittedName>
</protein>
<keyword evidence="1" id="KW-0732">Signal</keyword>
<comment type="caution">
    <text evidence="2">The sequence shown here is derived from an EMBL/GenBank/DDBJ whole genome shotgun (WGS) entry which is preliminary data.</text>
</comment>
<dbReference type="InterPro" id="IPR028974">
    <property type="entry name" value="TSP_type-3_rpt"/>
</dbReference>
<evidence type="ECO:0000256" key="1">
    <source>
        <dbReference type="SAM" id="SignalP"/>
    </source>
</evidence>
<feature type="chain" id="PRO_5020364223" evidence="1">
    <location>
        <begin position="33"/>
        <end position="506"/>
    </location>
</feature>
<dbReference type="Gene3D" id="4.10.1080.10">
    <property type="entry name" value="TSP type-3 repeat"/>
    <property type="match status" value="1"/>
</dbReference>
<evidence type="ECO:0000313" key="2">
    <source>
        <dbReference type="EMBL" id="TCL66598.1"/>
    </source>
</evidence>
<evidence type="ECO:0000313" key="3">
    <source>
        <dbReference type="Proteomes" id="UP000295455"/>
    </source>
</evidence>
<organism evidence="2 3">
    <name type="scientific">Mariniflexile fucanivorans</name>
    <dbReference type="NCBI Taxonomy" id="264023"/>
    <lineage>
        <taxon>Bacteria</taxon>
        <taxon>Pseudomonadati</taxon>
        <taxon>Bacteroidota</taxon>
        <taxon>Flavobacteriia</taxon>
        <taxon>Flavobacteriales</taxon>
        <taxon>Flavobacteriaceae</taxon>
        <taxon>Mariniflexile</taxon>
    </lineage>
</organism>
<feature type="signal peptide" evidence="1">
    <location>
        <begin position="1"/>
        <end position="32"/>
    </location>
</feature>
<dbReference type="Pfam" id="PF17963">
    <property type="entry name" value="Big_9"/>
    <property type="match status" value="1"/>
</dbReference>
<accession>A0A4R1RK89</accession>
<keyword evidence="3" id="KW-1185">Reference proteome</keyword>
<dbReference type="InterPro" id="IPR018247">
    <property type="entry name" value="EF_Hand_1_Ca_BS"/>
</dbReference>
<proteinExistence type="predicted"/>
<name>A0A4R1RK89_9FLAO</name>
<dbReference type="PROSITE" id="PS00018">
    <property type="entry name" value="EF_HAND_1"/>
    <property type="match status" value="1"/>
</dbReference>
<dbReference type="EMBL" id="SLUP01000003">
    <property type="protein sequence ID" value="TCL66598.1"/>
    <property type="molecule type" value="Genomic_DNA"/>
</dbReference>
<dbReference type="Proteomes" id="UP000295455">
    <property type="component" value="Unassembled WGS sequence"/>
</dbReference>
<dbReference type="GO" id="GO:0005509">
    <property type="term" value="F:calcium ion binding"/>
    <property type="evidence" value="ECO:0007669"/>
    <property type="project" value="InterPro"/>
</dbReference>